<keyword evidence="2" id="KW-0732">Signal</keyword>
<gene>
    <name evidence="4" type="ORF">CDEB00056_LOCUS4400</name>
</gene>
<feature type="domain" description="Methyltransferase type 11" evidence="3">
    <location>
        <begin position="222"/>
        <end position="268"/>
    </location>
</feature>
<proteinExistence type="predicted"/>
<feature type="chain" id="PRO_5031560527" description="Methyltransferase type 11 domain-containing protein" evidence="2">
    <location>
        <begin position="22"/>
        <end position="635"/>
    </location>
</feature>
<dbReference type="PANTHER" id="PTHR43036">
    <property type="entry name" value="OSJNBB0011N17.9 PROTEIN"/>
    <property type="match status" value="1"/>
</dbReference>
<dbReference type="EMBL" id="HBIO01006075">
    <property type="protein sequence ID" value="CAE0459559.1"/>
    <property type="molecule type" value="Transcribed_RNA"/>
</dbReference>
<dbReference type="Gene3D" id="3.40.50.150">
    <property type="entry name" value="Vaccinia Virus protein VP39"/>
    <property type="match status" value="1"/>
</dbReference>
<organism evidence="4">
    <name type="scientific">Chaetoceros debilis</name>
    <dbReference type="NCBI Taxonomy" id="122233"/>
    <lineage>
        <taxon>Eukaryota</taxon>
        <taxon>Sar</taxon>
        <taxon>Stramenopiles</taxon>
        <taxon>Ochrophyta</taxon>
        <taxon>Bacillariophyta</taxon>
        <taxon>Coscinodiscophyceae</taxon>
        <taxon>Chaetocerotophycidae</taxon>
        <taxon>Chaetocerotales</taxon>
        <taxon>Chaetocerotaceae</taxon>
        <taxon>Chaetoceros</taxon>
    </lineage>
</organism>
<name>A0A7S3V6I1_9STRA</name>
<feature type="region of interest" description="Disordered" evidence="1">
    <location>
        <begin position="52"/>
        <end position="74"/>
    </location>
</feature>
<dbReference type="AlphaFoldDB" id="A0A7S3V6I1"/>
<feature type="region of interest" description="Disordered" evidence="1">
    <location>
        <begin position="586"/>
        <end position="635"/>
    </location>
</feature>
<evidence type="ECO:0000259" key="3">
    <source>
        <dbReference type="Pfam" id="PF08241"/>
    </source>
</evidence>
<evidence type="ECO:0000313" key="4">
    <source>
        <dbReference type="EMBL" id="CAE0459559.1"/>
    </source>
</evidence>
<dbReference type="GO" id="GO:0008757">
    <property type="term" value="F:S-adenosylmethionine-dependent methyltransferase activity"/>
    <property type="evidence" value="ECO:0007669"/>
    <property type="project" value="InterPro"/>
</dbReference>
<feature type="compositionally biased region" description="Basic and acidic residues" evidence="1">
    <location>
        <begin position="591"/>
        <end position="619"/>
    </location>
</feature>
<dbReference type="PANTHER" id="PTHR43036:SF2">
    <property type="entry name" value="OS04G0481300 PROTEIN"/>
    <property type="match status" value="1"/>
</dbReference>
<sequence length="635" mass="71172">MKFNSFALSFAVLLSTRSCEGFAPSSANQKKVSTSSTELNIIGPMLRKMKEEKAKKNMPMASDEERDGEAPGLRVGGGAWKWPPVWPYTTNDFTPKDDIVEQKDDNPMGALMGGGAPPVQEVVDDKDRLDSLKFWGEDKVSEKTTIDVEAIDQLKNHYTFYLKDDMAVLELGAAENSYLPEGLKLSRHVGAGANIKLLKENPDLTESFVLDLNKVIEEQGVDSDELKALGSESFDTIIMANTIDFLTQPREVFRSAWALLKPGGMMIVPFTNREAYTSQFGRAQTKMWKDMNDDQHMWICGSFFQFSASEGWTGLKGFDISPEGAQKEEGIMGTLKNNKKMNMFVVQASKQAVDDEVDPEDPEKSFKSKMWLLPTLEERDKQLLGPRLARVYTTQSSGENVETAEAVVKNIDALPKIYESLIKMDQFAFTFGMQAQLAADLIADKDFNANDDQVDALKMGLGLRTPSPEFWELIGQRTFSMNPDEKINLLAHIVPRFGSGNPEQEAALQAFVAGLEPTFSVVRAKCPSMSEAEVQLVGTELLSAEILQPGRSTKKEFATWVASLKEDELKDVLTKRKAFKETALTEMQKMQTDRQAREEETIAQREKMMEQQRKARNERSMAFNPQTGKMEEIKK</sequence>
<protein>
    <recommendedName>
        <fullName evidence="3">Methyltransferase type 11 domain-containing protein</fullName>
    </recommendedName>
</protein>
<dbReference type="InterPro" id="IPR029063">
    <property type="entry name" value="SAM-dependent_MTases_sf"/>
</dbReference>
<evidence type="ECO:0000256" key="1">
    <source>
        <dbReference type="SAM" id="MobiDB-lite"/>
    </source>
</evidence>
<accession>A0A7S3V6I1</accession>
<dbReference type="CDD" id="cd02440">
    <property type="entry name" value="AdoMet_MTases"/>
    <property type="match status" value="1"/>
</dbReference>
<dbReference type="Pfam" id="PF08241">
    <property type="entry name" value="Methyltransf_11"/>
    <property type="match status" value="1"/>
</dbReference>
<dbReference type="InterPro" id="IPR013216">
    <property type="entry name" value="Methyltransf_11"/>
</dbReference>
<reference evidence="4" key="1">
    <citation type="submission" date="2021-01" db="EMBL/GenBank/DDBJ databases">
        <authorList>
            <person name="Corre E."/>
            <person name="Pelletier E."/>
            <person name="Niang G."/>
            <person name="Scheremetjew M."/>
            <person name="Finn R."/>
            <person name="Kale V."/>
            <person name="Holt S."/>
            <person name="Cochrane G."/>
            <person name="Meng A."/>
            <person name="Brown T."/>
            <person name="Cohen L."/>
        </authorList>
    </citation>
    <scope>NUCLEOTIDE SEQUENCE</scope>
    <source>
        <strain evidence="4">MM31A-1</strain>
    </source>
</reference>
<evidence type="ECO:0000256" key="2">
    <source>
        <dbReference type="SAM" id="SignalP"/>
    </source>
</evidence>
<dbReference type="SUPFAM" id="SSF53335">
    <property type="entry name" value="S-adenosyl-L-methionine-dependent methyltransferases"/>
    <property type="match status" value="1"/>
</dbReference>
<feature type="signal peptide" evidence="2">
    <location>
        <begin position="1"/>
        <end position="21"/>
    </location>
</feature>